<accession>A0A9X0B139</accession>
<protein>
    <submittedName>
        <fullName evidence="3">Uncharacterized protein</fullName>
    </submittedName>
</protein>
<evidence type="ECO:0000313" key="4">
    <source>
        <dbReference type="Proteomes" id="UP001152300"/>
    </source>
</evidence>
<feature type="compositionally biased region" description="Basic and acidic residues" evidence="2">
    <location>
        <begin position="135"/>
        <end position="147"/>
    </location>
</feature>
<dbReference type="AlphaFoldDB" id="A0A9X0B139"/>
<evidence type="ECO:0000313" key="3">
    <source>
        <dbReference type="EMBL" id="KAJ8071908.1"/>
    </source>
</evidence>
<feature type="compositionally biased region" description="Polar residues" evidence="2">
    <location>
        <begin position="148"/>
        <end position="160"/>
    </location>
</feature>
<dbReference type="EMBL" id="JAPEIS010000001">
    <property type="protein sequence ID" value="KAJ8071908.1"/>
    <property type="molecule type" value="Genomic_DNA"/>
</dbReference>
<feature type="coiled-coil region" evidence="1">
    <location>
        <begin position="331"/>
        <end position="358"/>
    </location>
</feature>
<dbReference type="Proteomes" id="UP001152300">
    <property type="component" value="Unassembled WGS sequence"/>
</dbReference>
<reference evidence="3" key="1">
    <citation type="submission" date="2022-11" db="EMBL/GenBank/DDBJ databases">
        <title>Genome Resource of Sclerotinia nivalis Strain SnTB1, a Plant Pathogen Isolated from American Ginseng.</title>
        <authorList>
            <person name="Fan S."/>
        </authorList>
    </citation>
    <scope>NUCLEOTIDE SEQUENCE</scope>
    <source>
        <strain evidence="3">SnTB1</strain>
    </source>
</reference>
<feature type="compositionally biased region" description="Basic and acidic residues" evidence="2">
    <location>
        <begin position="226"/>
        <end position="236"/>
    </location>
</feature>
<feature type="compositionally biased region" description="Polar residues" evidence="2">
    <location>
        <begin position="118"/>
        <end position="132"/>
    </location>
</feature>
<feature type="region of interest" description="Disordered" evidence="2">
    <location>
        <begin position="208"/>
        <end position="241"/>
    </location>
</feature>
<comment type="caution">
    <text evidence="3">The sequence shown here is derived from an EMBL/GenBank/DDBJ whole genome shotgun (WGS) entry which is preliminary data.</text>
</comment>
<organism evidence="3 4">
    <name type="scientific">Sclerotinia nivalis</name>
    <dbReference type="NCBI Taxonomy" id="352851"/>
    <lineage>
        <taxon>Eukaryota</taxon>
        <taxon>Fungi</taxon>
        <taxon>Dikarya</taxon>
        <taxon>Ascomycota</taxon>
        <taxon>Pezizomycotina</taxon>
        <taxon>Leotiomycetes</taxon>
        <taxon>Helotiales</taxon>
        <taxon>Sclerotiniaceae</taxon>
        <taxon>Sclerotinia</taxon>
    </lineage>
</organism>
<gene>
    <name evidence="3" type="ORF">OCU04_002215</name>
</gene>
<evidence type="ECO:0000256" key="1">
    <source>
        <dbReference type="SAM" id="Coils"/>
    </source>
</evidence>
<name>A0A9X0B139_9HELO</name>
<proteinExistence type="predicted"/>
<feature type="coiled-coil region" evidence="1">
    <location>
        <begin position="509"/>
        <end position="536"/>
    </location>
</feature>
<evidence type="ECO:0000256" key="2">
    <source>
        <dbReference type="SAM" id="MobiDB-lite"/>
    </source>
</evidence>
<sequence length="734" mass="84319">MRTAVTPFSRDYGRQFGIRQEEKSIQNTLQVKEIKVNSRKGQNPVPFISAAPAFERSCQYSQMPHKLRGRRKRQKPYITTEAEIQKQSCSNFSQDNEPMGSYGPDILSEMEQEHNRGSLPSFSSTPRVQSCAQPREFRHSNATDDSARTNQSLSGLGNTGLQKFELKTQDPKIADSMHSIHSTHGFGPIRQFRKTKTHHEPLIYASVHGRRSHSVSKSRASGSQARFHENARRHSDPSQVYREVPSLRSEYSTVSGQHFNQSSLSDKLFPNELDDYIGRIAAMNHLSGTTDLPTAHEHIESSPRHIEDNSMFEFPVLYNHWKDISQMGDRVRALRFKLQNKRRELRILQREKSLADDAYFKQVQMREFHMPFPRAWWSEKTIEELLNDSQKARDEYGPIEDEYIQMENDLDSQEWELSQQEKQFYSQLQDPSRVFRMPIEPRDAAELQDEPEHFEQHPLVDAYLMKLGELDILHDYYDDILDEKLDLEEQLAVRKRFSMTLMPENQQWLDGSQSRLDDLASKIQVAETEERELRQQCFSLGLIDETGKPMEPLKQERHSISTDAAPETLENPRECVQILSLLPPEPSDMEIGIKALDCDHNYSARNERFDRWSLEKLQVSLLEINIYANCFENYANLTDLSKLKKVVHDGDFVTAWFSDGFTDSAPRSEDFTSIQSISQHIPRTNPSHCKVSPSDFVFPKGSSHSGSDLSNNADGGMVACVVPLSDIVSTEIAG</sequence>
<keyword evidence="4" id="KW-1185">Reference proteome</keyword>
<keyword evidence="1" id="KW-0175">Coiled coil</keyword>
<dbReference type="OrthoDB" id="3553547at2759"/>
<feature type="region of interest" description="Disordered" evidence="2">
    <location>
        <begin position="111"/>
        <end position="160"/>
    </location>
</feature>